<keyword evidence="2" id="KW-1133">Transmembrane helix</keyword>
<evidence type="ECO:0000313" key="3">
    <source>
        <dbReference type="EMBL" id="PNW75129.1"/>
    </source>
</evidence>
<evidence type="ECO:0000256" key="1">
    <source>
        <dbReference type="SAM" id="MobiDB-lite"/>
    </source>
</evidence>
<feature type="compositionally biased region" description="Pro residues" evidence="1">
    <location>
        <begin position="94"/>
        <end position="103"/>
    </location>
</feature>
<feature type="transmembrane region" description="Helical" evidence="2">
    <location>
        <begin position="119"/>
        <end position="140"/>
    </location>
</feature>
<dbReference type="EMBL" id="CM008973">
    <property type="protein sequence ID" value="PNW75129.1"/>
    <property type="molecule type" value="Genomic_DNA"/>
</dbReference>
<dbReference type="AlphaFoldDB" id="A0A2K3D3P0"/>
<name>A0A2K3D3P0_CHLRE</name>
<dbReference type="RefSeq" id="XP_042918368.1">
    <property type="nucleotide sequence ID" value="XM_043068273.1"/>
</dbReference>
<evidence type="ECO:0000256" key="2">
    <source>
        <dbReference type="SAM" id="Phobius"/>
    </source>
</evidence>
<dbReference type="GeneID" id="66055554"/>
<evidence type="ECO:0000313" key="4">
    <source>
        <dbReference type="Proteomes" id="UP000006906"/>
    </source>
</evidence>
<feature type="transmembrane region" description="Helical" evidence="2">
    <location>
        <begin position="147"/>
        <end position="168"/>
    </location>
</feature>
<protein>
    <recommendedName>
        <fullName evidence="5">Ubiquitin-like domain-containing protein</fullName>
    </recommendedName>
</protein>
<dbReference type="InParanoid" id="A0A2K3D3P0"/>
<gene>
    <name evidence="3" type="ORF">CHLRE_12g513800v5</name>
</gene>
<feature type="compositionally biased region" description="Pro residues" evidence="1">
    <location>
        <begin position="212"/>
        <end position="223"/>
    </location>
</feature>
<organism evidence="3 4">
    <name type="scientific">Chlamydomonas reinhardtii</name>
    <name type="common">Chlamydomonas smithii</name>
    <dbReference type="NCBI Taxonomy" id="3055"/>
    <lineage>
        <taxon>Eukaryota</taxon>
        <taxon>Viridiplantae</taxon>
        <taxon>Chlorophyta</taxon>
        <taxon>core chlorophytes</taxon>
        <taxon>Chlorophyceae</taxon>
        <taxon>CS clade</taxon>
        <taxon>Chlamydomonadales</taxon>
        <taxon>Chlamydomonadaceae</taxon>
        <taxon>Chlamydomonas</taxon>
    </lineage>
</organism>
<feature type="region of interest" description="Disordered" evidence="1">
    <location>
        <begin position="80"/>
        <end position="103"/>
    </location>
</feature>
<dbReference type="KEGG" id="cre:CHLRE_12g513800v5"/>
<dbReference type="Proteomes" id="UP000006906">
    <property type="component" value="Chromosome 12"/>
</dbReference>
<dbReference type="OrthoDB" id="531603at2759"/>
<feature type="region of interest" description="Disordered" evidence="1">
    <location>
        <begin position="204"/>
        <end position="223"/>
    </location>
</feature>
<dbReference type="OMA" id="WLDVVDP"/>
<evidence type="ECO:0008006" key="5">
    <source>
        <dbReference type="Google" id="ProtNLM"/>
    </source>
</evidence>
<sequence>MSTEFRIKFVGAEHEPDVLVRVSSGDRMELLVAEVSKVKELPPGKFLRVLCAGRELFADDDVSKAPGRVLHCMVVDSQPVRPPPAPPRKVVQPQPAPPPPPVVEQPPVDWLDVVDPGTVLMWIFGSILALLWLLFVFYAHMFDRTSVVMLVMMTVAFLIPCVLSYLPWPTFLHPQPPPVRPGGGPYDPAMGHSTAVAGQQAWQRQPFNGEIPPRPPARVRPNT</sequence>
<keyword evidence="4" id="KW-1185">Reference proteome</keyword>
<dbReference type="Gramene" id="PNW75129">
    <property type="protein sequence ID" value="PNW75129"/>
    <property type="gene ID" value="CHLRE_12g513800v5"/>
</dbReference>
<accession>A0A2K3D3P0</accession>
<keyword evidence="2" id="KW-0472">Membrane</keyword>
<proteinExistence type="predicted"/>
<reference evidence="3 4" key="1">
    <citation type="journal article" date="2007" name="Science">
        <title>The Chlamydomonas genome reveals the evolution of key animal and plant functions.</title>
        <authorList>
            <person name="Merchant S.S."/>
            <person name="Prochnik S.E."/>
            <person name="Vallon O."/>
            <person name="Harris E.H."/>
            <person name="Karpowicz S.J."/>
            <person name="Witman G.B."/>
            <person name="Terry A."/>
            <person name="Salamov A."/>
            <person name="Fritz-Laylin L.K."/>
            <person name="Marechal-Drouard L."/>
            <person name="Marshall W.F."/>
            <person name="Qu L.H."/>
            <person name="Nelson D.R."/>
            <person name="Sanderfoot A.A."/>
            <person name="Spalding M.H."/>
            <person name="Kapitonov V.V."/>
            <person name="Ren Q."/>
            <person name="Ferris P."/>
            <person name="Lindquist E."/>
            <person name="Shapiro H."/>
            <person name="Lucas S.M."/>
            <person name="Grimwood J."/>
            <person name="Schmutz J."/>
            <person name="Cardol P."/>
            <person name="Cerutti H."/>
            <person name="Chanfreau G."/>
            <person name="Chen C.L."/>
            <person name="Cognat V."/>
            <person name="Croft M.T."/>
            <person name="Dent R."/>
            <person name="Dutcher S."/>
            <person name="Fernandez E."/>
            <person name="Fukuzawa H."/>
            <person name="Gonzalez-Ballester D."/>
            <person name="Gonzalez-Halphen D."/>
            <person name="Hallmann A."/>
            <person name="Hanikenne M."/>
            <person name="Hippler M."/>
            <person name="Inwood W."/>
            <person name="Jabbari K."/>
            <person name="Kalanon M."/>
            <person name="Kuras R."/>
            <person name="Lefebvre P.A."/>
            <person name="Lemaire S.D."/>
            <person name="Lobanov A.V."/>
            <person name="Lohr M."/>
            <person name="Manuell A."/>
            <person name="Meier I."/>
            <person name="Mets L."/>
            <person name="Mittag M."/>
            <person name="Mittelmeier T."/>
            <person name="Moroney J.V."/>
            <person name="Moseley J."/>
            <person name="Napoli C."/>
            <person name="Nedelcu A.M."/>
            <person name="Niyogi K."/>
            <person name="Novoselov S.V."/>
            <person name="Paulsen I.T."/>
            <person name="Pazour G."/>
            <person name="Purton S."/>
            <person name="Ral J.P."/>
            <person name="Riano-Pachon D.M."/>
            <person name="Riekhof W."/>
            <person name="Rymarquis L."/>
            <person name="Schroda M."/>
            <person name="Stern D."/>
            <person name="Umen J."/>
            <person name="Willows R."/>
            <person name="Wilson N."/>
            <person name="Zimmer S.L."/>
            <person name="Allmer J."/>
            <person name="Balk J."/>
            <person name="Bisova K."/>
            <person name="Chen C.J."/>
            <person name="Elias M."/>
            <person name="Gendler K."/>
            <person name="Hauser C."/>
            <person name="Lamb M.R."/>
            <person name="Ledford H."/>
            <person name="Long J.C."/>
            <person name="Minagawa J."/>
            <person name="Page M.D."/>
            <person name="Pan J."/>
            <person name="Pootakham W."/>
            <person name="Roje S."/>
            <person name="Rose A."/>
            <person name="Stahlberg E."/>
            <person name="Terauchi A.M."/>
            <person name="Yang P."/>
            <person name="Ball S."/>
            <person name="Bowler C."/>
            <person name="Dieckmann C.L."/>
            <person name="Gladyshev V.N."/>
            <person name="Green P."/>
            <person name="Jorgensen R."/>
            <person name="Mayfield S."/>
            <person name="Mueller-Roeber B."/>
            <person name="Rajamani S."/>
            <person name="Sayre R.T."/>
            <person name="Brokstein P."/>
            <person name="Dubchak I."/>
            <person name="Goodstein D."/>
            <person name="Hornick L."/>
            <person name="Huang Y.W."/>
            <person name="Jhaveri J."/>
            <person name="Luo Y."/>
            <person name="Martinez D."/>
            <person name="Ngau W.C."/>
            <person name="Otillar B."/>
            <person name="Poliakov A."/>
            <person name="Porter A."/>
            <person name="Szajkowski L."/>
            <person name="Werner G."/>
            <person name="Zhou K."/>
            <person name="Grigoriev I.V."/>
            <person name="Rokhsar D.S."/>
            <person name="Grossman A.R."/>
        </authorList>
    </citation>
    <scope>NUCLEOTIDE SEQUENCE [LARGE SCALE GENOMIC DNA]</scope>
    <source>
        <strain evidence="4">CC-503</strain>
    </source>
</reference>
<keyword evidence="2" id="KW-0812">Transmembrane</keyword>